<evidence type="ECO:0000313" key="3">
    <source>
        <dbReference type="Proteomes" id="UP000198211"/>
    </source>
</evidence>
<dbReference type="Gene3D" id="3.30.70.270">
    <property type="match status" value="1"/>
</dbReference>
<dbReference type="CDD" id="cd01647">
    <property type="entry name" value="RT_LTR"/>
    <property type="match status" value="1"/>
</dbReference>
<organism evidence="2 3">
    <name type="scientific">Phytophthora megakarya</name>
    <dbReference type="NCBI Taxonomy" id="4795"/>
    <lineage>
        <taxon>Eukaryota</taxon>
        <taxon>Sar</taxon>
        <taxon>Stramenopiles</taxon>
        <taxon>Oomycota</taxon>
        <taxon>Peronosporomycetes</taxon>
        <taxon>Peronosporales</taxon>
        <taxon>Peronosporaceae</taxon>
        <taxon>Phytophthora</taxon>
    </lineage>
</organism>
<dbReference type="InterPro" id="IPR053134">
    <property type="entry name" value="RNA-dir_DNA_polymerase"/>
</dbReference>
<proteinExistence type="predicted"/>
<dbReference type="Proteomes" id="UP000198211">
    <property type="component" value="Unassembled WGS sequence"/>
</dbReference>
<sequence length="387" mass="42743">MDARVLKLIGRTDTPIRPCSGSLNGATGHKIGDRGEIDLPLLLGYLELNRPFVVVNPIIDLDESTLTLKSTIEVFQLGSPRVEKSHPSMMSSTVRLWRGGQALVVTDPIVAVPEDTTVVYGAGDQTLCSVQCGNLLVEVCNASIEDVVICKDTTVAMATLVPDPAFAYGSEVTNDESSVITASLDKGLREELEVDFEGSKLTSEQQHLLKDLLEQFRDMFVETSSTPGRTDLLAFLVDTGSSRPFKQKPYRVSKVEGDVMEAELQPYLSLGHIRPSISPWESPVLMIRKPDGDIRFCIDYRRLNAVTVKDCYPIPLIDDILDVLGNTKLFPTMDIASGYWNVLMAADIIEKTAFTCKYGLYEWLVMSFGLCNAVPAFERLMEKVPIL</sequence>
<dbReference type="PANTHER" id="PTHR24559:SF444">
    <property type="entry name" value="REVERSE TRANSCRIPTASE DOMAIN-CONTAINING PROTEIN"/>
    <property type="match status" value="1"/>
</dbReference>
<dbReference type="OrthoDB" id="117254at2759"/>
<protein>
    <recommendedName>
        <fullName evidence="1">Reverse transcriptase domain-containing protein</fullName>
    </recommendedName>
</protein>
<dbReference type="PANTHER" id="PTHR24559">
    <property type="entry name" value="TRANSPOSON TY3-I GAG-POL POLYPROTEIN"/>
    <property type="match status" value="1"/>
</dbReference>
<dbReference type="AlphaFoldDB" id="A0A225VWJ1"/>
<feature type="domain" description="Reverse transcriptase" evidence="1">
    <location>
        <begin position="287"/>
        <end position="384"/>
    </location>
</feature>
<name>A0A225VWJ1_9STRA</name>
<dbReference type="InterPro" id="IPR043502">
    <property type="entry name" value="DNA/RNA_pol_sf"/>
</dbReference>
<accession>A0A225VWJ1</accession>
<dbReference type="SUPFAM" id="SSF56672">
    <property type="entry name" value="DNA/RNA polymerases"/>
    <property type="match status" value="1"/>
</dbReference>
<keyword evidence="3" id="KW-1185">Reference proteome</keyword>
<dbReference type="Gene3D" id="3.10.10.10">
    <property type="entry name" value="HIV Type 1 Reverse Transcriptase, subunit A, domain 1"/>
    <property type="match status" value="1"/>
</dbReference>
<dbReference type="InterPro" id="IPR000477">
    <property type="entry name" value="RT_dom"/>
</dbReference>
<dbReference type="EMBL" id="NBNE01002692">
    <property type="protein sequence ID" value="OWZ09692.1"/>
    <property type="molecule type" value="Genomic_DNA"/>
</dbReference>
<evidence type="ECO:0000259" key="1">
    <source>
        <dbReference type="Pfam" id="PF00078"/>
    </source>
</evidence>
<gene>
    <name evidence="2" type="ORF">PHMEG_00017562</name>
</gene>
<dbReference type="InterPro" id="IPR043128">
    <property type="entry name" value="Rev_trsase/Diguanyl_cyclase"/>
</dbReference>
<comment type="caution">
    <text evidence="2">The sequence shown here is derived from an EMBL/GenBank/DDBJ whole genome shotgun (WGS) entry which is preliminary data.</text>
</comment>
<evidence type="ECO:0000313" key="2">
    <source>
        <dbReference type="EMBL" id="OWZ09692.1"/>
    </source>
</evidence>
<dbReference type="Pfam" id="PF00078">
    <property type="entry name" value="RVT_1"/>
    <property type="match status" value="1"/>
</dbReference>
<reference evidence="3" key="1">
    <citation type="submission" date="2017-03" db="EMBL/GenBank/DDBJ databases">
        <title>Phytopthora megakarya and P. palmivora, two closely related causual agents of cacao black pod achieved similar genome size and gene model numbers by different mechanisms.</title>
        <authorList>
            <person name="Ali S."/>
            <person name="Shao J."/>
            <person name="Larry D.J."/>
            <person name="Kronmiller B."/>
            <person name="Shen D."/>
            <person name="Strem M.D."/>
            <person name="Melnick R.L."/>
            <person name="Guiltinan M.J."/>
            <person name="Tyler B.M."/>
            <person name="Meinhardt L.W."/>
            <person name="Bailey B.A."/>
        </authorList>
    </citation>
    <scope>NUCLEOTIDE SEQUENCE [LARGE SCALE GENOMIC DNA]</scope>
    <source>
        <strain evidence="3">zdho120</strain>
    </source>
</reference>